<dbReference type="Pfam" id="PF00072">
    <property type="entry name" value="Response_reg"/>
    <property type="match status" value="1"/>
</dbReference>
<keyword evidence="3" id="KW-0238">DNA-binding</keyword>
<keyword evidence="1" id="KW-0597">Phosphoprotein</keyword>
<gene>
    <name evidence="3" type="ORF">J2W52_005897</name>
</gene>
<evidence type="ECO:0000313" key="4">
    <source>
        <dbReference type="Proteomes" id="UP001250791"/>
    </source>
</evidence>
<evidence type="ECO:0000256" key="1">
    <source>
        <dbReference type="PROSITE-ProRule" id="PRU00169"/>
    </source>
</evidence>
<dbReference type="InterPro" id="IPR001789">
    <property type="entry name" value="Sig_transdc_resp-reg_receiver"/>
</dbReference>
<evidence type="ECO:0000259" key="2">
    <source>
        <dbReference type="PROSITE" id="PS50110"/>
    </source>
</evidence>
<feature type="domain" description="Response regulatory" evidence="2">
    <location>
        <begin position="38"/>
        <end position="148"/>
    </location>
</feature>
<proteinExistence type="predicted"/>
<feature type="modified residue" description="4-aspartylphosphate" evidence="1">
    <location>
        <position position="86"/>
    </location>
</feature>
<sequence length="152" mass="16508">MEVDDIIVAAHSTEPSGSEHRLSFNSIYLLLHEEVVMKIMIVEDEPLVALELERIATEAGHEVVGSFMTAEQALAYASKAQVAFVDLGLADGHSGAGLARRLTDRFRIKVIFVTGSPERVGYGLEGAVGVIDKPFTDKMIIDALEKAQRLQG</sequence>
<dbReference type="GO" id="GO:0003677">
    <property type="term" value="F:DNA binding"/>
    <property type="evidence" value="ECO:0007669"/>
    <property type="project" value="UniProtKB-KW"/>
</dbReference>
<dbReference type="Gene3D" id="3.40.50.2300">
    <property type="match status" value="1"/>
</dbReference>
<protein>
    <submittedName>
        <fullName evidence="3">DNA-binding LytR/AlgR family response regulator</fullName>
    </submittedName>
</protein>
<dbReference type="EMBL" id="JAVDUP010000016">
    <property type="protein sequence ID" value="MDR6904262.1"/>
    <property type="molecule type" value="Genomic_DNA"/>
</dbReference>
<organism evidence="3 4">
    <name type="scientific">Rhizobium miluonense</name>
    <dbReference type="NCBI Taxonomy" id="411945"/>
    <lineage>
        <taxon>Bacteria</taxon>
        <taxon>Pseudomonadati</taxon>
        <taxon>Pseudomonadota</taxon>
        <taxon>Alphaproteobacteria</taxon>
        <taxon>Hyphomicrobiales</taxon>
        <taxon>Rhizobiaceae</taxon>
        <taxon>Rhizobium/Agrobacterium group</taxon>
        <taxon>Rhizobium</taxon>
    </lineage>
</organism>
<evidence type="ECO:0000313" key="3">
    <source>
        <dbReference type="EMBL" id="MDR6904262.1"/>
    </source>
</evidence>
<comment type="caution">
    <text evidence="3">The sequence shown here is derived from an EMBL/GenBank/DDBJ whole genome shotgun (WGS) entry which is preliminary data.</text>
</comment>
<dbReference type="SUPFAM" id="SSF52172">
    <property type="entry name" value="CheY-like"/>
    <property type="match status" value="1"/>
</dbReference>
<reference evidence="3 4" key="1">
    <citation type="submission" date="2023-07" db="EMBL/GenBank/DDBJ databases">
        <title>Sorghum-associated microbial communities from plants grown in Nebraska, USA.</title>
        <authorList>
            <person name="Schachtman D."/>
        </authorList>
    </citation>
    <scope>NUCLEOTIDE SEQUENCE [LARGE SCALE GENOMIC DNA]</scope>
    <source>
        <strain evidence="3 4">3199</strain>
    </source>
</reference>
<dbReference type="InterPro" id="IPR011006">
    <property type="entry name" value="CheY-like_superfamily"/>
</dbReference>
<name>A0ABU1SZB4_9HYPH</name>
<dbReference type="Proteomes" id="UP001250791">
    <property type="component" value="Unassembled WGS sequence"/>
</dbReference>
<accession>A0ABU1SZB4</accession>
<dbReference type="SMART" id="SM00448">
    <property type="entry name" value="REC"/>
    <property type="match status" value="1"/>
</dbReference>
<dbReference type="NCBIfam" id="NF009970">
    <property type="entry name" value="PRK13435.1-1"/>
    <property type="match status" value="1"/>
</dbReference>
<keyword evidence="4" id="KW-1185">Reference proteome</keyword>
<dbReference type="PROSITE" id="PS50110">
    <property type="entry name" value="RESPONSE_REGULATORY"/>
    <property type="match status" value="1"/>
</dbReference>